<evidence type="ECO:0000259" key="8">
    <source>
        <dbReference type="PROSITE" id="PS51144"/>
    </source>
</evidence>
<dbReference type="PROSITE" id="PS51144">
    <property type="entry name" value="ALPHA_CA_2"/>
    <property type="match status" value="1"/>
</dbReference>
<dbReference type="InterPro" id="IPR041891">
    <property type="entry name" value="Alpha_CA_prokaryot-like"/>
</dbReference>
<name>A0ABP1G0R1_9CHLO</name>
<reference evidence="9 10" key="1">
    <citation type="submission" date="2024-06" db="EMBL/GenBank/DDBJ databases">
        <authorList>
            <person name="Kraege A."/>
            <person name="Thomma B."/>
        </authorList>
    </citation>
    <scope>NUCLEOTIDE SEQUENCE [LARGE SCALE GENOMIC DNA]</scope>
</reference>
<dbReference type="InterPro" id="IPR001148">
    <property type="entry name" value="CA_dom"/>
</dbReference>
<dbReference type="PANTHER" id="PTHR18952:SF265">
    <property type="entry name" value="CARBONIC ANHYDRASE"/>
    <property type="match status" value="1"/>
</dbReference>
<gene>
    <name evidence="9" type="primary">g8601</name>
    <name evidence="9" type="ORF">VP750_LOCUS7728</name>
</gene>
<organism evidence="9 10">
    <name type="scientific">Coccomyxa viridis</name>
    <dbReference type="NCBI Taxonomy" id="1274662"/>
    <lineage>
        <taxon>Eukaryota</taxon>
        <taxon>Viridiplantae</taxon>
        <taxon>Chlorophyta</taxon>
        <taxon>core chlorophytes</taxon>
        <taxon>Trebouxiophyceae</taxon>
        <taxon>Trebouxiophyceae incertae sedis</taxon>
        <taxon>Coccomyxaceae</taxon>
        <taxon>Coccomyxa</taxon>
    </lineage>
</organism>
<dbReference type="EC" id="4.2.1.1" evidence="2"/>
<evidence type="ECO:0000256" key="5">
    <source>
        <dbReference type="ARBA" id="ARBA00023239"/>
    </source>
</evidence>
<keyword evidence="7" id="KW-0732">Signal</keyword>
<comment type="similarity">
    <text evidence="1">Belongs to the alpha-carbonic anhydrase family.</text>
</comment>
<evidence type="ECO:0000256" key="2">
    <source>
        <dbReference type="ARBA" id="ARBA00012925"/>
    </source>
</evidence>
<dbReference type="Pfam" id="PF00194">
    <property type="entry name" value="Carb_anhydrase"/>
    <property type="match status" value="1"/>
</dbReference>
<evidence type="ECO:0000256" key="4">
    <source>
        <dbReference type="ARBA" id="ARBA00022833"/>
    </source>
</evidence>
<dbReference type="PANTHER" id="PTHR18952">
    <property type="entry name" value="CARBONIC ANHYDRASE"/>
    <property type="match status" value="1"/>
</dbReference>
<evidence type="ECO:0000313" key="9">
    <source>
        <dbReference type="EMBL" id="CAL5225822.1"/>
    </source>
</evidence>
<protein>
    <recommendedName>
        <fullName evidence="2">carbonic anhydrase</fullName>
        <ecNumber evidence="2">4.2.1.1</ecNumber>
    </recommendedName>
</protein>
<feature type="domain" description="Alpha-carbonic anhydrase" evidence="8">
    <location>
        <begin position="51"/>
        <end position="320"/>
    </location>
</feature>
<evidence type="ECO:0000313" key="10">
    <source>
        <dbReference type="Proteomes" id="UP001497392"/>
    </source>
</evidence>
<keyword evidence="3" id="KW-0479">Metal-binding</keyword>
<proteinExistence type="inferred from homology"/>
<keyword evidence="5" id="KW-0456">Lyase</keyword>
<comment type="caution">
    <text evidence="9">The sequence shown here is derived from an EMBL/GenBank/DDBJ whole genome shotgun (WGS) entry which is preliminary data.</text>
</comment>
<keyword evidence="4" id="KW-0862">Zinc</keyword>
<accession>A0ABP1G0R1</accession>
<dbReference type="Gene3D" id="3.10.200.10">
    <property type="entry name" value="Alpha carbonic anhydrase"/>
    <property type="match status" value="1"/>
</dbReference>
<evidence type="ECO:0000256" key="1">
    <source>
        <dbReference type="ARBA" id="ARBA00010718"/>
    </source>
</evidence>
<comment type="catalytic activity">
    <reaction evidence="6">
        <text>hydrogencarbonate + H(+) = CO2 + H2O</text>
        <dbReference type="Rhea" id="RHEA:10748"/>
        <dbReference type="ChEBI" id="CHEBI:15377"/>
        <dbReference type="ChEBI" id="CHEBI:15378"/>
        <dbReference type="ChEBI" id="CHEBI:16526"/>
        <dbReference type="ChEBI" id="CHEBI:17544"/>
        <dbReference type="EC" id="4.2.1.1"/>
    </reaction>
</comment>
<feature type="chain" id="PRO_5045871198" description="carbonic anhydrase" evidence="7">
    <location>
        <begin position="22"/>
        <end position="327"/>
    </location>
</feature>
<sequence length="327" mass="35107">MARLHLVLLLGSLVGTLVVDAASNAEIYDKVKNGVDLCNEADYQNGGPSAPLYNYASDGSDWKGFCLNGTAQSPIDLPGKNASSLSALNSTITFGSVTAVGNAVLRLEVDEVELISGNWTKSGFSIPVCGSDIGCLMTPNPTDVQRITPNISNLHFHANSEHTRDGQYYGAEAHLVTSILMNGTAKLVVFGVWMDLSGNQTNPLYEKLQPYVDMSKGPNCEPIPNNIMFNLTNLFPANKSYVAYRGSLTTPPCTEGVTWIVFTTPVKMSIPQVKSLYQSSAHINQPCAQGSNNQICNVFGARTNNRPLQDLNDRQIHVAMSGGASSS</sequence>
<keyword evidence="10" id="KW-1185">Reference proteome</keyword>
<dbReference type="EMBL" id="CAXHTA020000015">
    <property type="protein sequence ID" value="CAL5225822.1"/>
    <property type="molecule type" value="Genomic_DNA"/>
</dbReference>
<dbReference type="SMART" id="SM01057">
    <property type="entry name" value="Carb_anhydrase"/>
    <property type="match status" value="1"/>
</dbReference>
<dbReference type="Proteomes" id="UP001497392">
    <property type="component" value="Unassembled WGS sequence"/>
</dbReference>
<dbReference type="InterPro" id="IPR023561">
    <property type="entry name" value="Carbonic_anhydrase_a-class"/>
</dbReference>
<evidence type="ECO:0000256" key="3">
    <source>
        <dbReference type="ARBA" id="ARBA00022723"/>
    </source>
</evidence>
<dbReference type="CDD" id="cd03124">
    <property type="entry name" value="alpha_CA_prokaryotic_like"/>
    <property type="match status" value="1"/>
</dbReference>
<evidence type="ECO:0000256" key="6">
    <source>
        <dbReference type="ARBA" id="ARBA00048348"/>
    </source>
</evidence>
<dbReference type="SUPFAM" id="SSF51069">
    <property type="entry name" value="Carbonic anhydrase"/>
    <property type="match status" value="1"/>
</dbReference>
<dbReference type="InterPro" id="IPR036398">
    <property type="entry name" value="CA_dom_sf"/>
</dbReference>
<feature type="signal peptide" evidence="7">
    <location>
        <begin position="1"/>
        <end position="21"/>
    </location>
</feature>
<evidence type="ECO:0000256" key="7">
    <source>
        <dbReference type="SAM" id="SignalP"/>
    </source>
</evidence>